<dbReference type="EMBL" id="JARQWQ010000064">
    <property type="protein sequence ID" value="KAK2555248.1"/>
    <property type="molecule type" value="Genomic_DNA"/>
</dbReference>
<gene>
    <name evidence="2" type="ORF">P5673_023231</name>
</gene>
<organism evidence="2 3">
    <name type="scientific">Acropora cervicornis</name>
    <name type="common">Staghorn coral</name>
    <dbReference type="NCBI Taxonomy" id="6130"/>
    <lineage>
        <taxon>Eukaryota</taxon>
        <taxon>Metazoa</taxon>
        <taxon>Cnidaria</taxon>
        <taxon>Anthozoa</taxon>
        <taxon>Hexacorallia</taxon>
        <taxon>Scleractinia</taxon>
        <taxon>Astrocoeniina</taxon>
        <taxon>Acroporidae</taxon>
        <taxon>Acropora</taxon>
    </lineage>
</organism>
<proteinExistence type="predicted"/>
<comment type="caution">
    <text evidence="2">The sequence shown here is derived from an EMBL/GenBank/DDBJ whole genome shotgun (WGS) entry which is preliminary data.</text>
</comment>
<name>A0AAD9Q5R2_ACRCE</name>
<evidence type="ECO:0000313" key="2">
    <source>
        <dbReference type="EMBL" id="KAK2555248.1"/>
    </source>
</evidence>
<evidence type="ECO:0000256" key="1">
    <source>
        <dbReference type="SAM" id="MobiDB-lite"/>
    </source>
</evidence>
<feature type="region of interest" description="Disordered" evidence="1">
    <location>
        <begin position="1"/>
        <end position="45"/>
    </location>
</feature>
<dbReference type="AlphaFoldDB" id="A0AAD9Q5R2"/>
<keyword evidence="3" id="KW-1185">Reference proteome</keyword>
<dbReference type="Proteomes" id="UP001249851">
    <property type="component" value="Unassembled WGS sequence"/>
</dbReference>
<reference evidence="2" key="2">
    <citation type="journal article" date="2023" name="Science">
        <title>Genomic signatures of disease resistance in endangered staghorn corals.</title>
        <authorList>
            <person name="Vollmer S.V."/>
            <person name="Selwyn J.D."/>
            <person name="Despard B.A."/>
            <person name="Roesel C.L."/>
        </authorList>
    </citation>
    <scope>NUCLEOTIDE SEQUENCE</scope>
    <source>
        <strain evidence="2">K2</strain>
    </source>
</reference>
<evidence type="ECO:0000313" key="3">
    <source>
        <dbReference type="Proteomes" id="UP001249851"/>
    </source>
</evidence>
<reference evidence="2" key="1">
    <citation type="journal article" date="2023" name="G3 (Bethesda)">
        <title>Whole genome assembly and annotation of the endangered Caribbean coral Acropora cervicornis.</title>
        <authorList>
            <person name="Selwyn J.D."/>
            <person name="Vollmer S.V."/>
        </authorList>
    </citation>
    <scope>NUCLEOTIDE SEQUENCE</scope>
    <source>
        <strain evidence="2">K2</strain>
    </source>
</reference>
<protein>
    <submittedName>
        <fullName evidence="2">Uncharacterized protein</fullName>
    </submittedName>
</protein>
<sequence>MPPKRGQNFTARVNKQRRAADSSVTTDSVVQPHPSRLQPVQLQKPSNAAWATPQLTLSREVLATLTHSISAAVSQALLTLAQPWPPIATAATTAFRGCPSFNIGSRGGSPGGAVCSGSLFNFKCRGGDQRFERHRSKPYHSQC</sequence>
<accession>A0AAD9Q5R2</accession>